<keyword evidence="4" id="KW-1185">Reference proteome</keyword>
<dbReference type="SUPFAM" id="SSF48208">
    <property type="entry name" value="Six-hairpin glycosidases"/>
    <property type="match status" value="1"/>
</dbReference>
<dbReference type="PANTHER" id="PTHR47791:SF3">
    <property type="entry name" value="MEIOTICALLY UP-REGULATED GENE 191 PROTEIN"/>
    <property type="match status" value="1"/>
</dbReference>
<dbReference type="Gene3D" id="1.50.10.20">
    <property type="match status" value="1"/>
</dbReference>
<gene>
    <name evidence="3" type="primary">SPOSA6832_00123</name>
</gene>
<protein>
    <submittedName>
        <fullName evidence="3">SPOSA6832_00123-mRNA-1:cds</fullName>
    </submittedName>
</protein>
<evidence type="ECO:0000256" key="1">
    <source>
        <dbReference type="SAM" id="MobiDB-lite"/>
    </source>
</evidence>
<evidence type="ECO:0000313" key="3">
    <source>
        <dbReference type="EMBL" id="CEQ38653.1"/>
    </source>
</evidence>
<dbReference type="InterPro" id="IPR053169">
    <property type="entry name" value="MUG_Protein"/>
</dbReference>
<reference evidence="4" key="1">
    <citation type="submission" date="2015-02" db="EMBL/GenBank/DDBJ databases">
        <authorList>
            <person name="Gon?alves P."/>
        </authorList>
    </citation>
    <scope>NUCLEOTIDE SEQUENCE [LARGE SCALE GENOMIC DNA]</scope>
</reference>
<feature type="signal peptide" evidence="2">
    <location>
        <begin position="1"/>
        <end position="25"/>
    </location>
</feature>
<name>A0A0D6EFW3_SPOSA</name>
<feature type="non-terminal residue" evidence="3">
    <location>
        <position position="1"/>
    </location>
</feature>
<sequence>MRALSLPRALVSLSLAALLLPAASAIPSSRRDQSFYEPYLAFPHAPRHGHAFVPSDPAQPLHPLLADIRLPEQPQNPAPAWDRHPLHVPGKQFTPGRKEKRDVVSSVDVPFPPSDWINVNDLSTIAQLAQAAVVRMQTWYEDGVFEWTGWWQTPVLGIAYVNLDLALGNKVNELLVKDLLIKNDGLGWMIDKYVDDQSWWAMFALRSYQAYGNDTWLSMVETINNNNTLYWDDTCGGGVLWLTYKPLIKNTITNGREDDSSSFGPLLHSLYFGILTRLYRYTGNATYFDHSMNTLNWWLQWAFDVDNGRVSDTVTATYQGEPLSSCTTTGEATWTYNSAAFLFGIADLYYATGDEKILDLGRSIAYAAIRDFTDQETGVLVESCENDPPPGPGLPPGCQQDETVVRLFPLPLFLSQSQFQPFCHFAPRGWAQFKGILMLALSELYVARPDPNLYNFINTQLLTNVFNNVDDSWLFGMWWGGPWNETTAGPKTQMNTLCAIAAAATVNADYLSSAGVGDAAGMDVHSATDQIAVPESTATGAAGPMYNFVTSAAGSVRSARGAAVVVGAAASLVVGHGLGGFGF</sequence>
<feature type="chain" id="PRO_5002303321" evidence="2">
    <location>
        <begin position="26"/>
        <end position="583"/>
    </location>
</feature>
<dbReference type="OrthoDB" id="9984024at2759"/>
<feature type="region of interest" description="Disordered" evidence="1">
    <location>
        <begin position="77"/>
        <end position="99"/>
    </location>
</feature>
<proteinExistence type="predicted"/>
<accession>A0A0D6EFW3</accession>
<evidence type="ECO:0000313" key="4">
    <source>
        <dbReference type="Proteomes" id="UP000243876"/>
    </source>
</evidence>
<dbReference type="AlphaFoldDB" id="A0A0D6EFW3"/>
<dbReference type="Proteomes" id="UP000243876">
    <property type="component" value="Unassembled WGS sequence"/>
</dbReference>
<dbReference type="EMBL" id="CENE01000001">
    <property type="protein sequence ID" value="CEQ38653.1"/>
    <property type="molecule type" value="Genomic_DNA"/>
</dbReference>
<evidence type="ECO:0000256" key="2">
    <source>
        <dbReference type="SAM" id="SignalP"/>
    </source>
</evidence>
<dbReference type="PANTHER" id="PTHR47791">
    <property type="entry name" value="MEIOTICALLY UP-REGULATED GENE 191 PROTEIN"/>
    <property type="match status" value="1"/>
</dbReference>
<organism evidence="3 4">
    <name type="scientific">Sporidiobolus salmonicolor</name>
    <name type="common">Yeast-like fungus</name>
    <name type="synonym">Sporobolomyces salmonicolor</name>
    <dbReference type="NCBI Taxonomy" id="5005"/>
    <lineage>
        <taxon>Eukaryota</taxon>
        <taxon>Fungi</taxon>
        <taxon>Dikarya</taxon>
        <taxon>Basidiomycota</taxon>
        <taxon>Pucciniomycotina</taxon>
        <taxon>Microbotryomycetes</taxon>
        <taxon>Sporidiobolales</taxon>
        <taxon>Sporidiobolaceae</taxon>
        <taxon>Sporobolomyces</taxon>
    </lineage>
</organism>
<dbReference type="Pfam" id="PF03663">
    <property type="entry name" value="Glyco_hydro_76"/>
    <property type="match status" value="1"/>
</dbReference>
<dbReference type="GO" id="GO:0005975">
    <property type="term" value="P:carbohydrate metabolic process"/>
    <property type="evidence" value="ECO:0007669"/>
    <property type="project" value="InterPro"/>
</dbReference>
<dbReference type="InterPro" id="IPR008928">
    <property type="entry name" value="6-hairpin_glycosidase_sf"/>
</dbReference>
<dbReference type="InterPro" id="IPR005198">
    <property type="entry name" value="Glyco_hydro_76"/>
</dbReference>
<keyword evidence="2" id="KW-0732">Signal</keyword>